<comment type="subcellular location">
    <subcellularLocation>
        <location evidence="1 6">Membrane</location>
    </subcellularLocation>
</comment>
<evidence type="ECO:0000256" key="3">
    <source>
        <dbReference type="ARBA" id="ARBA00022692"/>
    </source>
</evidence>
<sequence length="101" mass="11325">MAVWGSELLSELWAQVLSLGSEFGDEWDRNDLRAAIFRLLLAWLILSVTAIHLAWRGYGPTVTAFYYRQGPGGQNGGTPEYPSHVNIWESSSTESLKSHQE</sequence>
<protein>
    <recommendedName>
        <fullName evidence="6">T-cell leukemia translocation-altered gene protein homolog</fullName>
    </recommendedName>
</protein>
<dbReference type="PANTHER" id="PTHR32267">
    <property type="entry name" value="T-CELL LEUKEMIA TRANSLOCATION-ALTERED GENE PROTEIN"/>
    <property type="match status" value="1"/>
</dbReference>
<evidence type="ECO:0000256" key="1">
    <source>
        <dbReference type="ARBA" id="ARBA00004370"/>
    </source>
</evidence>
<evidence type="ECO:0000313" key="8">
    <source>
        <dbReference type="EMBL" id="CAI9544610.1"/>
    </source>
</evidence>
<organism evidence="8 9">
    <name type="scientific">Staurois parvus</name>
    <dbReference type="NCBI Taxonomy" id="386267"/>
    <lineage>
        <taxon>Eukaryota</taxon>
        <taxon>Metazoa</taxon>
        <taxon>Chordata</taxon>
        <taxon>Craniata</taxon>
        <taxon>Vertebrata</taxon>
        <taxon>Euteleostomi</taxon>
        <taxon>Amphibia</taxon>
        <taxon>Batrachia</taxon>
        <taxon>Anura</taxon>
        <taxon>Neobatrachia</taxon>
        <taxon>Ranoidea</taxon>
        <taxon>Ranidae</taxon>
        <taxon>Staurois</taxon>
    </lineage>
</organism>
<accession>A0ABN9BAJ0</accession>
<evidence type="ECO:0000256" key="6">
    <source>
        <dbReference type="PIRNR" id="PIRNR009935"/>
    </source>
</evidence>
<evidence type="ECO:0000256" key="4">
    <source>
        <dbReference type="ARBA" id="ARBA00022989"/>
    </source>
</evidence>
<proteinExistence type="inferred from homology"/>
<evidence type="ECO:0000256" key="2">
    <source>
        <dbReference type="ARBA" id="ARBA00007537"/>
    </source>
</evidence>
<dbReference type="Pfam" id="PF15128">
    <property type="entry name" value="T_cell_tran_alt"/>
    <property type="match status" value="1"/>
</dbReference>
<keyword evidence="3 7" id="KW-0812">Transmembrane</keyword>
<evidence type="ECO:0000256" key="5">
    <source>
        <dbReference type="ARBA" id="ARBA00023136"/>
    </source>
</evidence>
<feature type="transmembrane region" description="Helical" evidence="7">
    <location>
        <begin position="35"/>
        <end position="55"/>
    </location>
</feature>
<reference evidence="8" key="1">
    <citation type="submission" date="2023-05" db="EMBL/GenBank/DDBJ databases">
        <authorList>
            <person name="Stuckert A."/>
        </authorList>
    </citation>
    <scope>NUCLEOTIDE SEQUENCE</scope>
</reference>
<keyword evidence="9" id="KW-1185">Reference proteome</keyword>
<dbReference type="EMBL" id="CATNWA010003132">
    <property type="protein sequence ID" value="CAI9544610.1"/>
    <property type="molecule type" value="Genomic_DNA"/>
</dbReference>
<dbReference type="InterPro" id="IPR016560">
    <property type="entry name" value="TCTA"/>
</dbReference>
<dbReference type="PIRSF" id="PIRSF009935">
    <property type="entry name" value="TCTA"/>
    <property type="match status" value="1"/>
</dbReference>
<keyword evidence="5 6" id="KW-0472">Membrane</keyword>
<comment type="caution">
    <text evidence="8">The sequence shown here is derived from an EMBL/GenBank/DDBJ whole genome shotgun (WGS) entry which is preliminary data.</text>
</comment>
<comment type="similarity">
    <text evidence="2 6">Belongs to the TCTA family.</text>
</comment>
<evidence type="ECO:0000256" key="7">
    <source>
        <dbReference type="SAM" id="Phobius"/>
    </source>
</evidence>
<name>A0ABN9BAJ0_9NEOB</name>
<evidence type="ECO:0000313" key="9">
    <source>
        <dbReference type="Proteomes" id="UP001162483"/>
    </source>
</evidence>
<dbReference type="PANTHER" id="PTHR32267:SF2">
    <property type="entry name" value="T-CELL LEUKEMIA TRANSLOCATION-ALTERED GENE PROTEIN"/>
    <property type="match status" value="1"/>
</dbReference>
<gene>
    <name evidence="8" type="ORF">SPARVUS_LOCUS2510157</name>
</gene>
<keyword evidence="4 7" id="KW-1133">Transmembrane helix</keyword>
<dbReference type="Proteomes" id="UP001162483">
    <property type="component" value="Unassembled WGS sequence"/>
</dbReference>